<feature type="transmembrane region" description="Helical" evidence="2">
    <location>
        <begin position="392"/>
        <end position="413"/>
    </location>
</feature>
<dbReference type="EMBL" id="PVZC01000006">
    <property type="protein sequence ID" value="PRX97283.1"/>
    <property type="molecule type" value="Genomic_DNA"/>
</dbReference>
<gene>
    <name evidence="3" type="ORF">CLV72_106320</name>
</gene>
<feature type="transmembrane region" description="Helical" evidence="2">
    <location>
        <begin position="451"/>
        <end position="469"/>
    </location>
</feature>
<accession>A0A2T0Q0T0</accession>
<evidence type="ECO:0008006" key="5">
    <source>
        <dbReference type="Google" id="ProtNLM"/>
    </source>
</evidence>
<evidence type="ECO:0000313" key="3">
    <source>
        <dbReference type="EMBL" id="PRX97283.1"/>
    </source>
</evidence>
<reference evidence="3 4" key="1">
    <citation type="submission" date="2018-03" db="EMBL/GenBank/DDBJ databases">
        <title>Genomic Encyclopedia of Archaeal and Bacterial Type Strains, Phase II (KMG-II): from individual species to whole genera.</title>
        <authorList>
            <person name="Goeker M."/>
        </authorList>
    </citation>
    <scope>NUCLEOTIDE SEQUENCE [LARGE SCALE GENOMIC DNA]</scope>
    <source>
        <strain evidence="3 4">DSM 45601</strain>
    </source>
</reference>
<comment type="caution">
    <text evidence="3">The sequence shown here is derived from an EMBL/GenBank/DDBJ whole genome shotgun (WGS) entry which is preliminary data.</text>
</comment>
<proteinExistence type="predicted"/>
<dbReference type="AlphaFoldDB" id="A0A2T0Q0T0"/>
<feature type="transmembrane region" description="Helical" evidence="2">
    <location>
        <begin position="178"/>
        <end position="197"/>
    </location>
</feature>
<feature type="transmembrane region" description="Helical" evidence="2">
    <location>
        <begin position="475"/>
        <end position="495"/>
    </location>
</feature>
<keyword evidence="2" id="KW-0472">Membrane</keyword>
<protein>
    <recommendedName>
        <fullName evidence="5">Amino acid transporter</fullName>
    </recommendedName>
</protein>
<evidence type="ECO:0000256" key="2">
    <source>
        <dbReference type="SAM" id="Phobius"/>
    </source>
</evidence>
<keyword evidence="2" id="KW-1133">Transmembrane helix</keyword>
<feature type="transmembrane region" description="Helical" evidence="2">
    <location>
        <begin position="419"/>
        <end position="439"/>
    </location>
</feature>
<feature type="transmembrane region" description="Helical" evidence="2">
    <location>
        <begin position="248"/>
        <end position="277"/>
    </location>
</feature>
<keyword evidence="2" id="KW-0812">Transmembrane</keyword>
<keyword evidence="4" id="KW-1185">Reference proteome</keyword>
<evidence type="ECO:0000256" key="1">
    <source>
        <dbReference type="SAM" id="MobiDB-lite"/>
    </source>
</evidence>
<feature type="region of interest" description="Disordered" evidence="1">
    <location>
        <begin position="1"/>
        <end position="29"/>
    </location>
</feature>
<dbReference type="RefSeq" id="WP_106249218.1">
    <property type="nucleotide sequence ID" value="NZ_PVZC01000006.1"/>
</dbReference>
<feature type="transmembrane region" description="Helical" evidence="2">
    <location>
        <begin position="359"/>
        <end position="380"/>
    </location>
</feature>
<feature type="transmembrane region" description="Helical" evidence="2">
    <location>
        <begin position="76"/>
        <end position="101"/>
    </location>
</feature>
<feature type="transmembrane region" description="Helical" evidence="2">
    <location>
        <begin position="136"/>
        <end position="158"/>
    </location>
</feature>
<feature type="compositionally biased region" description="Low complexity" evidence="1">
    <location>
        <begin position="20"/>
        <end position="29"/>
    </location>
</feature>
<evidence type="ECO:0000313" key="4">
    <source>
        <dbReference type="Proteomes" id="UP000237846"/>
    </source>
</evidence>
<feature type="transmembrane region" description="Helical" evidence="2">
    <location>
        <begin position="298"/>
        <end position="321"/>
    </location>
</feature>
<feature type="transmembrane region" description="Helical" evidence="2">
    <location>
        <begin position="204"/>
        <end position="228"/>
    </location>
</feature>
<sequence length="664" mass="70467">MATDTDGAPSGHVRQRDTVGPAGTAGPRRPGRAAGWLLAHRVDSVSGPGATGTAERHPWWKVMCLTGVDYFSTLGYLPAIAALAAGALSPIATLLIVALTLAGMLPMYRRVVAESPHGQGSVAMLEHLLPKWWGKFFVLCLLGFVTTSWVITITLSAADATAHIVENPIVPEALRHQHVPITIVLLLVLGAVFLAGFSEAVSIAIPLVAVFLLLNAVVVGAALVHVAADPVVLGGWWEAVTQVGGPSAVAGTALLAFPLLVLGLSGFETGASMMPLVRSTGRTEAERLRDRVVRGRRMLTTAAVIMSGYLLATTFVTAVLIPAEEFAPGGAAEGRALAYLAHGYLGTGFGTLYDISTILILWFAGASALAGLINIVPRYLPRYGMAPAWGQAVRPVVLVYTAVTIMITIAFDADVTAQSGAYATGILAMMVSAALAVTLAAHRRRRHRARAGFGVVTLVFGYALVANVVAKPDGILISLAFVAAIVVISLVSRVMRSTELRAERIEFDAAARRFIAEARCRDGLHIIANKRQAGDAAEYHAKEKEQRGIQPIPGDAQVLFVEITVSDPSEFSSELRVSGHEIGGHRVLRAHSPVVPNALAAIVLALRDRTGCTPHCYFGWTEMHPLLNAGRYVLFGEGDTAPVTREVLREAEPDPIRRPHIHVG</sequence>
<organism evidence="3 4">
    <name type="scientific">Allonocardiopsis opalescens</name>
    <dbReference type="NCBI Taxonomy" id="1144618"/>
    <lineage>
        <taxon>Bacteria</taxon>
        <taxon>Bacillati</taxon>
        <taxon>Actinomycetota</taxon>
        <taxon>Actinomycetes</taxon>
        <taxon>Streptosporangiales</taxon>
        <taxon>Allonocardiopsis</taxon>
    </lineage>
</organism>
<dbReference type="Gene3D" id="1.20.1740.10">
    <property type="entry name" value="Amino acid/polyamine transporter I"/>
    <property type="match status" value="1"/>
</dbReference>
<dbReference type="OrthoDB" id="232755at2"/>
<name>A0A2T0Q0T0_9ACTN</name>
<dbReference type="Proteomes" id="UP000237846">
    <property type="component" value="Unassembled WGS sequence"/>
</dbReference>